<evidence type="ECO:0000256" key="5">
    <source>
        <dbReference type="SAM" id="SignalP"/>
    </source>
</evidence>
<dbReference type="Gene3D" id="3.40.190.10">
    <property type="entry name" value="Periplasmic binding protein-like II"/>
    <property type="match status" value="1"/>
</dbReference>
<accession>A0AAU0UPB4</accession>
<keyword evidence="2" id="KW-0813">Transport</keyword>
<dbReference type="GO" id="GO:0015833">
    <property type="term" value="P:peptide transport"/>
    <property type="evidence" value="ECO:0007669"/>
    <property type="project" value="TreeGrafter"/>
</dbReference>
<feature type="domain" description="Solute-binding protein family 5" evidence="6">
    <location>
        <begin position="96"/>
        <end position="448"/>
    </location>
</feature>
<dbReference type="Gene3D" id="3.10.105.10">
    <property type="entry name" value="Dipeptide-binding Protein, Domain 3"/>
    <property type="match status" value="1"/>
</dbReference>
<name>A0AAU0UPB4_9FIRM</name>
<dbReference type="Gene3D" id="3.90.76.10">
    <property type="entry name" value="Dipeptide-binding Protein, Domain 1"/>
    <property type="match status" value="1"/>
</dbReference>
<feature type="chain" id="PRO_5043781800" evidence="5">
    <location>
        <begin position="20"/>
        <end position="526"/>
    </location>
</feature>
<protein>
    <submittedName>
        <fullName evidence="7">ABC transporter substrate-binding protein</fullName>
    </submittedName>
</protein>
<evidence type="ECO:0000256" key="1">
    <source>
        <dbReference type="ARBA" id="ARBA00005695"/>
    </source>
</evidence>
<dbReference type="Proteomes" id="UP001329915">
    <property type="component" value="Chromosome"/>
</dbReference>
<dbReference type="PROSITE" id="PS51257">
    <property type="entry name" value="PROKAR_LIPOPROTEIN"/>
    <property type="match status" value="1"/>
</dbReference>
<evidence type="ECO:0000256" key="2">
    <source>
        <dbReference type="ARBA" id="ARBA00022448"/>
    </source>
</evidence>
<evidence type="ECO:0000259" key="6">
    <source>
        <dbReference type="Pfam" id="PF00496"/>
    </source>
</evidence>
<comment type="similarity">
    <text evidence="1">Belongs to the bacterial solute-binding protein 5 family.</text>
</comment>
<dbReference type="InterPro" id="IPR039424">
    <property type="entry name" value="SBP_5"/>
</dbReference>
<dbReference type="AlphaFoldDB" id="A0AAU0UPB4"/>
<dbReference type="EMBL" id="CP121694">
    <property type="protein sequence ID" value="WRO22629.1"/>
    <property type="molecule type" value="Genomic_DNA"/>
</dbReference>
<dbReference type="PIRSF" id="PIRSF002741">
    <property type="entry name" value="MppA"/>
    <property type="match status" value="1"/>
</dbReference>
<proteinExistence type="inferred from homology"/>
<reference evidence="7 8" key="1">
    <citation type="submission" date="2023-04" db="EMBL/GenBank/DDBJ databases">
        <authorList>
            <person name="Hsu D."/>
        </authorList>
    </citation>
    <scope>NUCLEOTIDE SEQUENCE [LARGE SCALE GENOMIC DNA]</scope>
    <source>
        <strain evidence="7 8">MK1</strain>
    </source>
</reference>
<keyword evidence="8" id="KW-1185">Reference proteome</keyword>
<feature type="compositionally biased region" description="Basic and acidic residues" evidence="4">
    <location>
        <begin position="27"/>
        <end position="45"/>
    </location>
</feature>
<organism evidence="7 8">
    <name type="scientific">Metallumcola ferriviriculae</name>
    <dbReference type="NCBI Taxonomy" id="3039180"/>
    <lineage>
        <taxon>Bacteria</taxon>
        <taxon>Bacillati</taxon>
        <taxon>Bacillota</taxon>
        <taxon>Clostridia</taxon>
        <taxon>Neomoorellales</taxon>
        <taxon>Desulfitibacteraceae</taxon>
        <taxon>Metallumcola</taxon>
    </lineage>
</organism>
<dbReference type="InterPro" id="IPR000914">
    <property type="entry name" value="SBP_5_dom"/>
</dbReference>
<dbReference type="KEGG" id="dbc:MFMK1_002467"/>
<feature type="region of interest" description="Disordered" evidence="4">
    <location>
        <begin position="26"/>
        <end position="50"/>
    </location>
</feature>
<dbReference type="PANTHER" id="PTHR30290:SF9">
    <property type="entry name" value="OLIGOPEPTIDE-BINDING PROTEIN APPA"/>
    <property type="match status" value="1"/>
</dbReference>
<dbReference type="InterPro" id="IPR030678">
    <property type="entry name" value="Peptide/Ni-bd"/>
</dbReference>
<keyword evidence="3 5" id="KW-0732">Signal</keyword>
<dbReference type="GO" id="GO:0043190">
    <property type="term" value="C:ATP-binding cassette (ABC) transporter complex"/>
    <property type="evidence" value="ECO:0007669"/>
    <property type="project" value="InterPro"/>
</dbReference>
<dbReference type="GO" id="GO:0042597">
    <property type="term" value="C:periplasmic space"/>
    <property type="evidence" value="ECO:0007669"/>
    <property type="project" value="UniProtKB-ARBA"/>
</dbReference>
<dbReference type="GO" id="GO:1904680">
    <property type="term" value="F:peptide transmembrane transporter activity"/>
    <property type="evidence" value="ECO:0007669"/>
    <property type="project" value="TreeGrafter"/>
</dbReference>
<sequence length="526" mass="59123">MKKIVILLLVMSMAVALFAIGCSSNPEPKEDQKETAEKPDVKSSPEEETDKEVVLVVAQTRDVTSLDYALAAQTETLNMSSNIFDTLVRLDENYNYVPWLAKSWDNPDPNTWIFHLRDGIEFTNGEPVNAEAVKYSLERIMDPEVKSPQAWRLKLVDKVETPDANTVVVKTKEPYAALINIMTLMFVVPPGAVEEMGNENFAQNPIGSGPFVFEKFVSGEEVVLLANENYWKGAPKIDKLVFRPISEASTRVAALETGEVDIIGSVPPNRLDDLKKNQDVNTSAKTGIMLYMGLDTFNPPLDNVKVRQAVNYALDVQAITDSILLGTARPMAGPAFRATKGFNEDIKPYPHDIEKAKQLLKEAGYENGFELKLSTPPQGVEGTTNTMEVAQAIGAQLGEVGIKVTLDITDPATQFERYKNKEFQAYLFTWDTQVEPDRYLYSLFHSQARGYYYKNEQVDALLDEGRSTMDQEAREDVYNEVHKLLYEDAPWGFLYNQEAYYGIRANVDYEAPVDGIMFMYNAEKDE</sequence>
<evidence type="ECO:0000256" key="4">
    <source>
        <dbReference type="SAM" id="MobiDB-lite"/>
    </source>
</evidence>
<dbReference type="Pfam" id="PF00496">
    <property type="entry name" value="SBP_bac_5"/>
    <property type="match status" value="1"/>
</dbReference>
<evidence type="ECO:0000256" key="3">
    <source>
        <dbReference type="ARBA" id="ARBA00022729"/>
    </source>
</evidence>
<feature type="signal peptide" evidence="5">
    <location>
        <begin position="1"/>
        <end position="19"/>
    </location>
</feature>
<evidence type="ECO:0000313" key="7">
    <source>
        <dbReference type="EMBL" id="WRO22629.1"/>
    </source>
</evidence>
<evidence type="ECO:0000313" key="8">
    <source>
        <dbReference type="Proteomes" id="UP001329915"/>
    </source>
</evidence>
<gene>
    <name evidence="7" type="ORF">MFMK1_002467</name>
</gene>
<dbReference type="PANTHER" id="PTHR30290">
    <property type="entry name" value="PERIPLASMIC BINDING COMPONENT OF ABC TRANSPORTER"/>
    <property type="match status" value="1"/>
</dbReference>
<dbReference type="RefSeq" id="WP_366922038.1">
    <property type="nucleotide sequence ID" value="NZ_CP121694.1"/>
</dbReference>
<dbReference type="SUPFAM" id="SSF53850">
    <property type="entry name" value="Periplasmic binding protein-like II"/>
    <property type="match status" value="1"/>
</dbReference>